<dbReference type="STRING" id="381665.SAMN05216554_1368"/>
<dbReference type="RefSeq" id="WP_092550513.1">
    <property type="nucleotide sequence ID" value="NZ_FNPZ01000001.1"/>
</dbReference>
<sequence length="472" mass="50842">MSTHVSRLQSARARHLTITEAMAAGRALRAEVPRSAHRDATRSGAASTAPADATTSARAEAPTRDPLGILAAQNATRLAHLVPLRLERMLTSPFAFYRGTAGIMAADLAAGASTGIDVVSCGDAHISNFGLFASPQRTLVFDLNDFDEAASAPWEWDVKRLVASVVIGARDAGHSEKQVRRAALASASAYRTGLRDMMKIDALERYYTRVDTDELHPELDSAAQKVLDKATRQARRRTNAAYLEKVTARDDDGTLLIVEDPPVLTHVAEAVESDVEALFERYRSTVPADIALLLSHFTLNDVAMRVVGVGSVGTRCYILILSGPAGEPLILQVKEAQQSVLQTFGGAAVHVDHASDGQRVVDNQRILQAVSDSFLGYLRFGGRDFYVRQFRDMKGSIDASTLPPKEFRTYVSGCGTVLARAHAQSLDAPVVAGYLGGSDEFDQAVVDWSLAYADQSSADFEALRDAVSRGAL</sequence>
<reference evidence="2 3" key="1">
    <citation type="submission" date="2016-10" db="EMBL/GenBank/DDBJ databases">
        <authorList>
            <person name="de Groot N.N."/>
        </authorList>
    </citation>
    <scope>NUCLEOTIDE SEQUENCE [LARGE SCALE GENOMIC DNA]</scope>
    <source>
        <strain evidence="2 3">CGMCC 4.3491</strain>
    </source>
</reference>
<protein>
    <submittedName>
        <fullName evidence="2">Uncharacterized conserved protein, DUF2252 family</fullName>
    </submittedName>
</protein>
<feature type="compositionally biased region" description="Basic and acidic residues" evidence="1">
    <location>
        <begin position="32"/>
        <end position="41"/>
    </location>
</feature>
<evidence type="ECO:0000256" key="1">
    <source>
        <dbReference type="SAM" id="MobiDB-lite"/>
    </source>
</evidence>
<dbReference type="Pfam" id="PF10009">
    <property type="entry name" value="DUF2252"/>
    <property type="match status" value="1"/>
</dbReference>
<keyword evidence="3" id="KW-1185">Reference proteome</keyword>
<evidence type="ECO:0000313" key="3">
    <source>
        <dbReference type="Proteomes" id="UP000198891"/>
    </source>
</evidence>
<evidence type="ECO:0000313" key="2">
    <source>
        <dbReference type="EMBL" id="SDY74433.1"/>
    </source>
</evidence>
<dbReference type="OrthoDB" id="1491115at2"/>
<dbReference type="AlphaFoldDB" id="A0A1H3MCX3"/>
<dbReference type="PANTHER" id="PTHR39441:SF1">
    <property type="entry name" value="DUF2252 DOMAIN-CONTAINING PROTEIN"/>
    <property type="match status" value="1"/>
</dbReference>
<dbReference type="PANTHER" id="PTHR39441">
    <property type="entry name" value="DUF2252 DOMAIN-CONTAINING PROTEIN"/>
    <property type="match status" value="1"/>
</dbReference>
<accession>A0A1H3MCX3</accession>
<feature type="region of interest" description="Disordered" evidence="1">
    <location>
        <begin position="32"/>
        <end position="65"/>
    </location>
</feature>
<name>A0A1H3MCX3_9MICO</name>
<organism evidence="2 3">
    <name type="scientific">Herbiconiux ginsengi</name>
    <dbReference type="NCBI Taxonomy" id="381665"/>
    <lineage>
        <taxon>Bacteria</taxon>
        <taxon>Bacillati</taxon>
        <taxon>Actinomycetota</taxon>
        <taxon>Actinomycetes</taxon>
        <taxon>Micrococcales</taxon>
        <taxon>Microbacteriaceae</taxon>
        <taxon>Herbiconiux</taxon>
    </lineage>
</organism>
<proteinExistence type="predicted"/>
<dbReference type="Proteomes" id="UP000198891">
    <property type="component" value="Unassembled WGS sequence"/>
</dbReference>
<dbReference type="EMBL" id="FNPZ01000001">
    <property type="protein sequence ID" value="SDY74433.1"/>
    <property type="molecule type" value="Genomic_DNA"/>
</dbReference>
<feature type="compositionally biased region" description="Low complexity" evidence="1">
    <location>
        <begin position="43"/>
        <end position="60"/>
    </location>
</feature>
<dbReference type="InterPro" id="IPR018721">
    <property type="entry name" value="DUF2252"/>
</dbReference>
<gene>
    <name evidence="2" type="ORF">SAMN05216554_1368</name>
</gene>